<feature type="signal peptide" evidence="1">
    <location>
        <begin position="1"/>
        <end position="18"/>
    </location>
</feature>
<keyword evidence="1" id="KW-0732">Signal</keyword>
<comment type="caution">
    <text evidence="2">The sequence shown here is derived from an EMBL/GenBank/DDBJ whole genome shotgun (WGS) entry which is preliminary data.</text>
</comment>
<proteinExistence type="predicted"/>
<name>A0AAW8HCU6_9ENTR</name>
<evidence type="ECO:0000256" key="1">
    <source>
        <dbReference type="SAM" id="SignalP"/>
    </source>
</evidence>
<protein>
    <submittedName>
        <fullName evidence="2">Uncharacterized protein</fullName>
    </submittedName>
</protein>
<sequence>MVKIILSLFFLYPCIVLADCNLEANMCFQTKMGMLIQKTRVVAGDNYSHLILNDSEIFKARTDYITFEFNDSGVFMNGKHYIIKTVFSFISNDPCSFNGYYGFCSKSVVLDFSGTEPKTSNSFTPDSGNSVIDWISWGKKNAIIVFEDGSRFKYENGRVERLKKDQ</sequence>
<reference evidence="2 3" key="1">
    <citation type="submission" date="2023-08" db="EMBL/GenBank/DDBJ databases">
        <authorList>
            <person name="Dale J."/>
        </authorList>
    </citation>
    <scope>NUCLEOTIDE SEQUENCE [LARGE SCALE GENOMIC DNA]</scope>
    <source>
        <strain evidence="2 3">2023EL-00788</strain>
    </source>
</reference>
<keyword evidence="3" id="KW-1185">Reference proteome</keyword>
<accession>A0AAW8HCU6</accession>
<organism evidence="2 3">
    <name type="scientific">Enterobacter soli</name>
    <dbReference type="NCBI Taxonomy" id="885040"/>
    <lineage>
        <taxon>Bacteria</taxon>
        <taxon>Pseudomonadati</taxon>
        <taxon>Pseudomonadota</taxon>
        <taxon>Gammaproteobacteria</taxon>
        <taxon>Enterobacterales</taxon>
        <taxon>Enterobacteriaceae</taxon>
        <taxon>Enterobacter</taxon>
    </lineage>
</organism>
<dbReference type="EMBL" id="JAVDKS010000011">
    <property type="protein sequence ID" value="MDQ2258804.1"/>
    <property type="molecule type" value="Genomic_DNA"/>
</dbReference>
<evidence type="ECO:0000313" key="3">
    <source>
        <dbReference type="Proteomes" id="UP001225042"/>
    </source>
</evidence>
<dbReference type="Proteomes" id="UP001225042">
    <property type="component" value="Unassembled WGS sequence"/>
</dbReference>
<gene>
    <name evidence="2" type="ORF">RBJ67_21995</name>
</gene>
<dbReference type="RefSeq" id="WP_306684482.1">
    <property type="nucleotide sequence ID" value="NZ_JAVDKR010000013.1"/>
</dbReference>
<evidence type="ECO:0000313" key="2">
    <source>
        <dbReference type="EMBL" id="MDQ2258804.1"/>
    </source>
</evidence>
<feature type="chain" id="PRO_5043420704" evidence="1">
    <location>
        <begin position="19"/>
        <end position="166"/>
    </location>
</feature>
<dbReference type="AlphaFoldDB" id="A0AAW8HCU6"/>